<dbReference type="PANTHER" id="PTHR43309">
    <property type="entry name" value="5-OXOPROLINASE SUBUNIT C"/>
    <property type="match status" value="1"/>
</dbReference>
<evidence type="ECO:0000256" key="3">
    <source>
        <dbReference type="ARBA" id="ARBA00022840"/>
    </source>
</evidence>
<feature type="domain" description="Carboxyltransferase" evidence="4">
    <location>
        <begin position="22"/>
        <end position="318"/>
    </location>
</feature>
<keyword evidence="2" id="KW-0378">Hydrolase</keyword>
<dbReference type="EMBL" id="JAGKSQ010000012">
    <property type="protein sequence ID" value="MBP3953324.1"/>
    <property type="molecule type" value="Genomic_DNA"/>
</dbReference>
<dbReference type="PANTHER" id="PTHR43309:SF5">
    <property type="entry name" value="5-OXOPROLINASE SUBUNIT C"/>
    <property type="match status" value="1"/>
</dbReference>
<proteinExistence type="predicted"/>
<dbReference type="InterPro" id="IPR052708">
    <property type="entry name" value="PxpC"/>
</dbReference>
<dbReference type="InterPro" id="IPR029000">
    <property type="entry name" value="Cyclophilin-like_dom_sf"/>
</dbReference>
<evidence type="ECO:0000313" key="5">
    <source>
        <dbReference type="EMBL" id="MBP3953324.1"/>
    </source>
</evidence>
<dbReference type="SUPFAM" id="SSF50891">
    <property type="entry name" value="Cyclophilin-like"/>
    <property type="match status" value="1"/>
</dbReference>
<protein>
    <submittedName>
        <fullName evidence="5">Biotin-dependent carboxyltransferase family protein</fullName>
    </submittedName>
</protein>
<evidence type="ECO:0000256" key="2">
    <source>
        <dbReference type="ARBA" id="ARBA00022801"/>
    </source>
</evidence>
<dbReference type="AlphaFoldDB" id="A0A941AU16"/>
<comment type="caution">
    <text evidence="5">The sequence shown here is derived from an EMBL/GenBank/DDBJ whole genome shotgun (WGS) entry which is preliminary data.</text>
</comment>
<keyword evidence="3" id="KW-0067">ATP-binding</keyword>
<evidence type="ECO:0000259" key="4">
    <source>
        <dbReference type="SMART" id="SM00797"/>
    </source>
</evidence>
<dbReference type="GO" id="GO:0016787">
    <property type="term" value="F:hydrolase activity"/>
    <property type="evidence" value="ECO:0007669"/>
    <property type="project" value="UniProtKB-KW"/>
</dbReference>
<sequence length="334" mass="36335">MELLKSGLLTTIQDLGRIGYQRDGVIVSGAMDPFSLRLANTLIGNNDNDAGLEITFSGPSIRFKKETLLAITGANLSPMIDGRPVPLNRPVLIKGGRILSFGQVQSGCRAYVAVAGGCDVRKVMGSRSTYLRAKLGGYNGRALKGGDEIPIGEATTKAKKLIASVKESNPDSFASTNWDVRSPYSFSYKRPHLVRVMEGQHFDLFKAESKMAFFEEKFKVSPESDRMGYRLAGNILSLKEPVNIVSEPITTGAIQVPANGNPIILMADRQTTGGYPIIGQISSVDLSVIAQAKPGEEIYFQKITLQEAETLYLKREYEVNEIKAGINAKLLASK</sequence>
<name>A0A941AU16_9BACI</name>
<accession>A0A941AU16</accession>
<dbReference type="Gene3D" id="2.40.100.10">
    <property type="entry name" value="Cyclophilin-like"/>
    <property type="match status" value="1"/>
</dbReference>
<evidence type="ECO:0000313" key="6">
    <source>
        <dbReference type="Proteomes" id="UP000678228"/>
    </source>
</evidence>
<evidence type="ECO:0000256" key="1">
    <source>
        <dbReference type="ARBA" id="ARBA00022741"/>
    </source>
</evidence>
<reference evidence="5" key="1">
    <citation type="submission" date="2021-03" db="EMBL/GenBank/DDBJ databases">
        <title>Bacillus suaedae sp. nov., isolated from Suaeda aralocaspica.</title>
        <authorList>
            <person name="Lei R.F.R."/>
        </authorList>
    </citation>
    <scope>NUCLEOTIDE SEQUENCE</scope>
    <source>
        <strain evidence="5">YZJH907-2</strain>
    </source>
</reference>
<keyword evidence="6" id="KW-1185">Reference proteome</keyword>
<organism evidence="5 6">
    <name type="scientific">Halalkalibacter suaedae</name>
    <dbReference type="NCBI Taxonomy" id="2822140"/>
    <lineage>
        <taxon>Bacteria</taxon>
        <taxon>Bacillati</taxon>
        <taxon>Bacillota</taxon>
        <taxon>Bacilli</taxon>
        <taxon>Bacillales</taxon>
        <taxon>Bacillaceae</taxon>
        <taxon>Halalkalibacter</taxon>
    </lineage>
</organism>
<dbReference type="InterPro" id="IPR003778">
    <property type="entry name" value="CT_A_B"/>
</dbReference>
<dbReference type="Pfam" id="PF02626">
    <property type="entry name" value="CT_A_B"/>
    <property type="match status" value="1"/>
</dbReference>
<keyword evidence="1" id="KW-0547">Nucleotide-binding</keyword>
<gene>
    <name evidence="5" type="ORF">J7W16_19605</name>
</gene>
<dbReference type="GO" id="GO:0005524">
    <property type="term" value="F:ATP binding"/>
    <property type="evidence" value="ECO:0007669"/>
    <property type="project" value="UniProtKB-KW"/>
</dbReference>
<dbReference type="Proteomes" id="UP000678228">
    <property type="component" value="Unassembled WGS sequence"/>
</dbReference>
<dbReference type="SMART" id="SM00797">
    <property type="entry name" value="AHS2"/>
    <property type="match status" value="1"/>
</dbReference>
<dbReference type="NCBIfam" id="TIGR00724">
    <property type="entry name" value="urea_amlyse_rel"/>
    <property type="match status" value="1"/>
</dbReference>